<accession>A0ABT2Y2Y7</accession>
<dbReference type="Proteomes" id="UP001063475">
    <property type="component" value="Unassembled WGS sequence"/>
</dbReference>
<evidence type="ECO:0000256" key="4">
    <source>
        <dbReference type="ARBA" id="ARBA00022679"/>
    </source>
</evidence>
<sequence>MVEIAVLLAAYNGVQWLPAQVESILKQKYVRVTIFVSVDSSSDGTEAFISQLSLDNSQIKILPYGERFGGAARNFFRLIRDVDFSDFDYVALADQDDIWLENKLAAAHDKISSSGASAYSGNVMAFWPDGREALLNKVQPQRTYDFLFEAAGPGCSYVLKTADALEFKRFIVANWSRVGEVSLHDWLLYAWFRANGRPWYMDAVPHMLYRQHNSNQFGANSGFKALVSRLSLLRNGWYRAEVNKISNLLSDKVQGLPNALSNEGDISRSFLIRNWSKLRRRFRDRIFLLVMVVLGVF</sequence>
<dbReference type="RefSeq" id="WP_137213838.1">
    <property type="nucleotide sequence ID" value="NZ_JAMSHA010000004.1"/>
</dbReference>
<comment type="similarity">
    <text evidence="1">Belongs to the glycosyltransferase 2 family.</text>
</comment>
<reference evidence="6" key="1">
    <citation type="submission" date="2022-06" db="EMBL/GenBank/DDBJ databases">
        <title>De novo draft assembly of the Pseudomonas mercurotoleraris sp. nov., isolated from the plants rhizosphere.</title>
        <authorList>
            <person name="Robas M."/>
            <person name="Gonzalez D."/>
            <person name="Fernandez V.M."/>
            <person name="Luna L."/>
            <person name="Provanza A."/>
            <person name="Jimenez P.A."/>
        </authorList>
    </citation>
    <scope>NUCLEOTIDE SEQUENCE</scope>
    <source>
        <strain evidence="6">SAICEUPSM</strain>
    </source>
</reference>
<dbReference type="SUPFAM" id="SSF53448">
    <property type="entry name" value="Nucleotide-diphospho-sugar transferases"/>
    <property type="match status" value="1"/>
</dbReference>
<proteinExistence type="inferred from homology"/>
<dbReference type="GO" id="GO:0016757">
    <property type="term" value="F:glycosyltransferase activity"/>
    <property type="evidence" value="ECO:0007669"/>
    <property type="project" value="UniProtKB-KW"/>
</dbReference>
<evidence type="ECO:0000313" key="7">
    <source>
        <dbReference type="Proteomes" id="UP001063475"/>
    </source>
</evidence>
<evidence type="ECO:0000256" key="1">
    <source>
        <dbReference type="ARBA" id="ARBA00006739"/>
    </source>
</evidence>
<dbReference type="InterPro" id="IPR029044">
    <property type="entry name" value="Nucleotide-diphossugar_trans"/>
</dbReference>
<keyword evidence="3 6" id="KW-0328">Glycosyltransferase</keyword>
<protein>
    <submittedName>
        <fullName evidence="6">Glycosyltransferase</fullName>
        <ecNumber evidence="6">2.4.-.-</ecNumber>
    </submittedName>
</protein>
<evidence type="ECO:0000256" key="3">
    <source>
        <dbReference type="ARBA" id="ARBA00022676"/>
    </source>
</evidence>
<name>A0ABT2Y2Y7_9PSED</name>
<dbReference type="Gene3D" id="3.90.550.10">
    <property type="entry name" value="Spore Coat Polysaccharide Biosynthesis Protein SpsA, Chain A"/>
    <property type="match status" value="1"/>
</dbReference>
<evidence type="ECO:0000256" key="2">
    <source>
        <dbReference type="ARBA" id="ARBA00022519"/>
    </source>
</evidence>
<feature type="domain" description="Glycosyltransferase 2-like" evidence="5">
    <location>
        <begin position="6"/>
        <end position="132"/>
    </location>
</feature>
<dbReference type="PANTHER" id="PTHR43685">
    <property type="entry name" value="GLYCOSYLTRANSFERASE"/>
    <property type="match status" value="1"/>
</dbReference>
<dbReference type="EC" id="2.4.-.-" evidence="6"/>
<comment type="caution">
    <text evidence="6">The sequence shown here is derived from an EMBL/GenBank/DDBJ whole genome shotgun (WGS) entry which is preliminary data.</text>
</comment>
<evidence type="ECO:0000313" key="6">
    <source>
        <dbReference type="EMBL" id="MCV2222704.1"/>
    </source>
</evidence>
<dbReference type="PANTHER" id="PTHR43685:SF5">
    <property type="entry name" value="GLYCOSYLTRANSFERASE EPSE-RELATED"/>
    <property type="match status" value="1"/>
</dbReference>
<gene>
    <name evidence="6" type="ORF">ND528_14100</name>
</gene>
<keyword evidence="4 6" id="KW-0808">Transferase</keyword>
<dbReference type="InterPro" id="IPR001173">
    <property type="entry name" value="Glyco_trans_2-like"/>
</dbReference>
<dbReference type="Pfam" id="PF00535">
    <property type="entry name" value="Glycos_transf_2"/>
    <property type="match status" value="1"/>
</dbReference>
<keyword evidence="7" id="KW-1185">Reference proteome</keyword>
<keyword evidence="2" id="KW-1003">Cell membrane</keyword>
<dbReference type="InterPro" id="IPR050834">
    <property type="entry name" value="Glycosyltransf_2"/>
</dbReference>
<dbReference type="EMBL" id="JAMSHA010000004">
    <property type="protein sequence ID" value="MCV2222704.1"/>
    <property type="molecule type" value="Genomic_DNA"/>
</dbReference>
<keyword evidence="2" id="KW-0997">Cell inner membrane</keyword>
<evidence type="ECO:0000259" key="5">
    <source>
        <dbReference type="Pfam" id="PF00535"/>
    </source>
</evidence>
<organism evidence="6 7">
    <name type="scientific">Pseudomonas mercuritolerans</name>
    <dbReference type="NCBI Taxonomy" id="2951809"/>
    <lineage>
        <taxon>Bacteria</taxon>
        <taxon>Pseudomonadati</taxon>
        <taxon>Pseudomonadota</taxon>
        <taxon>Gammaproteobacteria</taxon>
        <taxon>Pseudomonadales</taxon>
        <taxon>Pseudomonadaceae</taxon>
        <taxon>Pseudomonas</taxon>
    </lineage>
</organism>
<keyword evidence="2" id="KW-0472">Membrane</keyword>